<dbReference type="RefSeq" id="XP_001482971.2">
    <property type="nucleotide sequence ID" value="XM_001482921.1"/>
</dbReference>
<keyword evidence="2" id="KW-1185">Reference proteome</keyword>
<reference evidence="1 2" key="1">
    <citation type="journal article" date="2009" name="Nature">
        <title>Evolution of pathogenicity and sexual reproduction in eight Candida genomes.</title>
        <authorList>
            <person name="Butler G."/>
            <person name="Rasmussen M.D."/>
            <person name="Lin M.F."/>
            <person name="Santos M.A."/>
            <person name="Sakthikumar S."/>
            <person name="Munro C.A."/>
            <person name="Rheinbay E."/>
            <person name="Grabherr M."/>
            <person name="Forche A."/>
            <person name="Reedy J.L."/>
            <person name="Agrafioti I."/>
            <person name="Arnaud M.B."/>
            <person name="Bates S."/>
            <person name="Brown A.J."/>
            <person name="Brunke S."/>
            <person name="Costanzo M.C."/>
            <person name="Fitzpatrick D.A."/>
            <person name="de Groot P.W."/>
            <person name="Harris D."/>
            <person name="Hoyer L.L."/>
            <person name="Hube B."/>
            <person name="Klis F.M."/>
            <person name="Kodira C."/>
            <person name="Lennard N."/>
            <person name="Logue M.E."/>
            <person name="Martin R."/>
            <person name="Neiman A.M."/>
            <person name="Nikolaou E."/>
            <person name="Quail M.A."/>
            <person name="Quinn J."/>
            <person name="Santos M.C."/>
            <person name="Schmitzberger F.F."/>
            <person name="Sherlock G."/>
            <person name="Shah P."/>
            <person name="Silverstein K.A."/>
            <person name="Skrzypek M.S."/>
            <person name="Soll D."/>
            <person name="Staggs R."/>
            <person name="Stansfield I."/>
            <person name="Stumpf M.P."/>
            <person name="Sudbery P.E."/>
            <person name="Srikantha T."/>
            <person name="Zeng Q."/>
            <person name="Berman J."/>
            <person name="Berriman M."/>
            <person name="Heitman J."/>
            <person name="Gow N.A."/>
            <person name="Lorenz M.C."/>
            <person name="Birren B.W."/>
            <person name="Kellis M."/>
            <person name="Cuomo C.A."/>
        </authorList>
    </citation>
    <scope>NUCLEOTIDE SEQUENCE [LARGE SCALE GENOMIC DNA]</scope>
    <source>
        <strain evidence="2">ATCC 6260 / CBS 566 / DSM 6381 / JCM 1539 / NBRC 10279 / NRRL Y-324</strain>
    </source>
</reference>
<dbReference type="HOGENOM" id="CLU_1619637_0_0_1"/>
<evidence type="ECO:0000313" key="1">
    <source>
        <dbReference type="EMBL" id="EDK40828.2"/>
    </source>
</evidence>
<dbReference type="GeneID" id="5124873"/>
<evidence type="ECO:0000313" key="2">
    <source>
        <dbReference type="Proteomes" id="UP000001997"/>
    </source>
</evidence>
<organism evidence="1 2">
    <name type="scientific">Meyerozyma guilliermondii (strain ATCC 6260 / CBS 566 / DSM 6381 / JCM 1539 / NBRC 10279 / NRRL Y-324)</name>
    <name type="common">Yeast</name>
    <name type="synonym">Candida guilliermondii</name>
    <dbReference type="NCBI Taxonomy" id="294746"/>
    <lineage>
        <taxon>Eukaryota</taxon>
        <taxon>Fungi</taxon>
        <taxon>Dikarya</taxon>
        <taxon>Ascomycota</taxon>
        <taxon>Saccharomycotina</taxon>
        <taxon>Pichiomycetes</taxon>
        <taxon>Debaryomycetaceae</taxon>
        <taxon>Meyerozyma</taxon>
    </lineage>
</organism>
<gene>
    <name evidence="1" type="ORF">PGUG_04926</name>
</gene>
<proteinExistence type="predicted"/>
<accession>A5DNS5</accession>
<dbReference type="EMBL" id="CH408160">
    <property type="protein sequence ID" value="EDK40828.2"/>
    <property type="molecule type" value="Genomic_DNA"/>
</dbReference>
<dbReference type="InParanoid" id="A5DNS5"/>
<dbReference type="VEuPathDB" id="FungiDB:PGUG_04926"/>
<dbReference type="Proteomes" id="UP000001997">
    <property type="component" value="Unassembled WGS sequence"/>
</dbReference>
<protein>
    <submittedName>
        <fullName evidence="1">Uncharacterized protein</fullName>
    </submittedName>
</protein>
<name>A5DNS5_PICGU</name>
<dbReference type="KEGG" id="pgu:PGUG_04926"/>
<dbReference type="AlphaFoldDB" id="A5DNS5"/>
<sequence length="164" mass="17769">MIAFSDTAFNLSSDASCIVNRLNSVLNNGNEMSSVSSFVSNTRLNCTIRRFTRSLCSIEVGLESENANILFTWVFKMSTRRSNSTFNWSYVYPESSNLAESLPARYFSFSAIVVLAIISVSSEESVSPAGCTRPFSVLNASIPPPVCSNCSGSTKRMAGDVSSP</sequence>